<evidence type="ECO:0000313" key="1">
    <source>
        <dbReference type="EMBL" id="OUM26939.1"/>
    </source>
</evidence>
<reference evidence="1 2" key="1">
    <citation type="submission" date="2017-05" db="EMBL/GenBank/DDBJ databases">
        <title>Whole genome sequence of Pseudomonas putida isolate 1312 commercialized as a biostimulant.</title>
        <authorList>
            <person name="Crovadore J."/>
            <person name="Blanc P."/>
            <person name="Chablais R."/>
            <person name="Cochard B."/>
            <person name="Grizard D."/>
            <person name="Lefort F."/>
        </authorList>
    </citation>
    <scope>NUCLEOTIDE SEQUENCE [LARGE SCALE GENOMIC DNA]</scope>
    <source>
        <strain evidence="1 2">1312</strain>
    </source>
</reference>
<comment type="caution">
    <text evidence="1">The sequence shown here is derived from an EMBL/GenBank/DDBJ whole genome shotgun (WGS) entry which is preliminary data.</text>
</comment>
<sequence length="219" mass="24931">MFETMPVHQLLSDHEDFQAWKIVMLNSPRRWFYITTSNYSADGEHLHTWMMLITDPLIFRRVIHAKSETTKYGNVYLMMPVGEPGSEAMGWDYSRLIAMKEFDPENGDESAYAYLTADGAWEDARLEEMKNVEGRMVYKSPDYDEHVAAEDITDEYIASLAKKVFTIACELHGGDMRAAAAWLQTPMSALGDLAPIDITEADLPRLMNAIGKEIRDILP</sequence>
<protein>
    <recommendedName>
        <fullName evidence="3">Antitoxin Xre/MbcA/ParS-like toxin-binding domain-containing protein</fullName>
    </recommendedName>
</protein>
<proteinExistence type="predicted"/>
<dbReference type="EMBL" id="NFSB01000086">
    <property type="protein sequence ID" value="OUM26939.1"/>
    <property type="molecule type" value="Genomic_DNA"/>
</dbReference>
<dbReference type="Proteomes" id="UP000196082">
    <property type="component" value="Unassembled WGS sequence"/>
</dbReference>
<organism evidence="1 2">
    <name type="scientific">Pseudomonas putida</name>
    <name type="common">Arthrobacter siderocapsulatus</name>
    <dbReference type="NCBI Taxonomy" id="303"/>
    <lineage>
        <taxon>Bacteria</taxon>
        <taxon>Pseudomonadati</taxon>
        <taxon>Pseudomonadota</taxon>
        <taxon>Gammaproteobacteria</taxon>
        <taxon>Pseudomonadales</taxon>
        <taxon>Pseudomonadaceae</taxon>
        <taxon>Pseudomonas</taxon>
    </lineage>
</organism>
<accession>A0A1Y3KM52</accession>
<name>A0A1Y3KM52_PSEPU</name>
<evidence type="ECO:0000313" key="2">
    <source>
        <dbReference type="Proteomes" id="UP000196082"/>
    </source>
</evidence>
<evidence type="ECO:0008006" key="3">
    <source>
        <dbReference type="Google" id="ProtNLM"/>
    </source>
</evidence>
<dbReference type="AlphaFoldDB" id="A0A1Y3KM52"/>
<gene>
    <name evidence="1" type="ORF">B8W72_22465</name>
</gene>
<dbReference type="RefSeq" id="WP_086978017.1">
    <property type="nucleotide sequence ID" value="NZ_NFSB01000086.1"/>
</dbReference>